<feature type="transmembrane region" description="Helical" evidence="6">
    <location>
        <begin position="397"/>
        <end position="417"/>
    </location>
</feature>
<dbReference type="Pfam" id="PF02535">
    <property type="entry name" value="Zip"/>
    <property type="match status" value="1"/>
</dbReference>
<feature type="transmembrane region" description="Helical" evidence="6">
    <location>
        <begin position="135"/>
        <end position="155"/>
    </location>
</feature>
<evidence type="ECO:0000256" key="1">
    <source>
        <dbReference type="ARBA" id="ARBA00004141"/>
    </source>
</evidence>
<evidence type="ECO:0000256" key="3">
    <source>
        <dbReference type="ARBA" id="ARBA00022989"/>
    </source>
</evidence>
<gene>
    <name evidence="8" type="primary">g9760</name>
    <name evidence="8" type="ORF">VP750_LOCUS8793</name>
</gene>
<dbReference type="PANTHER" id="PTHR11040:SF70">
    <property type="entry name" value="OS05G0316100 PROTEIN"/>
    <property type="match status" value="1"/>
</dbReference>
<comment type="subcellular location">
    <subcellularLocation>
        <location evidence="1">Membrane</location>
        <topology evidence="1">Multi-pass membrane protein</topology>
    </subcellularLocation>
</comment>
<dbReference type="Proteomes" id="UP001497392">
    <property type="component" value="Unassembled WGS sequence"/>
</dbReference>
<feature type="chain" id="PRO_5045902133" evidence="7">
    <location>
        <begin position="24"/>
        <end position="606"/>
    </location>
</feature>
<feature type="transmembrane region" description="Helical" evidence="6">
    <location>
        <begin position="102"/>
        <end position="128"/>
    </location>
</feature>
<keyword evidence="3 6" id="KW-1133">Transmembrane helix</keyword>
<feature type="transmembrane region" description="Helical" evidence="6">
    <location>
        <begin position="549"/>
        <end position="571"/>
    </location>
</feature>
<evidence type="ECO:0000313" key="9">
    <source>
        <dbReference type="Proteomes" id="UP001497392"/>
    </source>
</evidence>
<accession>A0ABP1G438</accession>
<feature type="transmembrane region" description="Helical" evidence="6">
    <location>
        <begin position="423"/>
        <end position="442"/>
    </location>
</feature>
<evidence type="ECO:0000256" key="5">
    <source>
        <dbReference type="SAM" id="MobiDB-lite"/>
    </source>
</evidence>
<feature type="signal peptide" evidence="7">
    <location>
        <begin position="1"/>
        <end position="23"/>
    </location>
</feature>
<feature type="transmembrane region" description="Helical" evidence="6">
    <location>
        <begin position="266"/>
        <end position="288"/>
    </location>
</feature>
<keyword evidence="7" id="KW-0732">Signal</keyword>
<protein>
    <submittedName>
        <fullName evidence="8">G9760 protein</fullName>
    </submittedName>
</protein>
<reference evidence="8 9" key="1">
    <citation type="submission" date="2024-06" db="EMBL/GenBank/DDBJ databases">
        <authorList>
            <person name="Kraege A."/>
            <person name="Thomma B."/>
        </authorList>
    </citation>
    <scope>NUCLEOTIDE SEQUENCE [LARGE SCALE GENOMIC DNA]</scope>
</reference>
<keyword evidence="2 6" id="KW-0812">Transmembrane</keyword>
<feature type="transmembrane region" description="Helical" evidence="6">
    <location>
        <begin position="365"/>
        <end position="390"/>
    </location>
</feature>
<name>A0ABP1G438_9CHLO</name>
<sequence length="606" mass="63232">MVAARAVWLTLLGLLTYSACGLAQDHQGAQAILKIQEDLKRIPSFRHGNETHHYHVTQASVSTGRAANSRHSRQLHQQEHAAISQETQQMPQSRKPARGSDVSAGAVFVLTILMASMSCLGAVPFFFVGTLSTRWSALANAIACGVMLAASFDLVHEGEPYGAGLVIIGITVGSLFIWVSQRYLEQFEDVKFEALRGANARKVVLVVGIMAAHALGEGSGVGVSFCGQRGWSQGLLVTVAIGLHNVPEGLAVATVLVAKGISPSHAFWWTLATSLPQPLLALPSFMFVDAFQALLPLALGFAAGCMVWIVFAELLPDALADAPHPQVATAATMSAAALEAMRMALHAVEEKTSVSDKLGWGGSAWLQPAAELGAIAGLSLLIGIAVVGMSLADMPKLAAASSILTCLGGVMLMDSFIRDGLAVSVLGGLLGATVLGQAWWLLQRGSRRKATAHKDVDVESGVKGHGDSVSLRVFSTEVPPAVNGWKGDASPEKALGLTSPRLGRPGSAPKRRAGGAQLYRSLAHLCSASLVVCALCEGYRMASALQKGAAFHAMAHGVSRGAAMAAISAYISFLPQQAAPGRAWWTVAVISGLGPLLALAMLGTDA</sequence>
<dbReference type="InterPro" id="IPR003689">
    <property type="entry name" value="ZIP"/>
</dbReference>
<dbReference type="PANTHER" id="PTHR11040">
    <property type="entry name" value="ZINC/IRON TRANSPORTER"/>
    <property type="match status" value="1"/>
</dbReference>
<comment type="caution">
    <text evidence="8">The sequence shown here is derived from an EMBL/GenBank/DDBJ whole genome shotgun (WGS) entry which is preliminary data.</text>
</comment>
<evidence type="ECO:0000256" key="4">
    <source>
        <dbReference type="ARBA" id="ARBA00023136"/>
    </source>
</evidence>
<evidence type="ECO:0000256" key="7">
    <source>
        <dbReference type="SAM" id="SignalP"/>
    </source>
</evidence>
<evidence type="ECO:0000256" key="6">
    <source>
        <dbReference type="SAM" id="Phobius"/>
    </source>
</evidence>
<evidence type="ECO:0000313" key="8">
    <source>
        <dbReference type="EMBL" id="CAL5226887.1"/>
    </source>
</evidence>
<feature type="transmembrane region" description="Helical" evidence="6">
    <location>
        <begin position="161"/>
        <end position="179"/>
    </location>
</feature>
<feature type="transmembrane region" description="Helical" evidence="6">
    <location>
        <begin position="583"/>
        <end position="602"/>
    </location>
</feature>
<feature type="transmembrane region" description="Helical" evidence="6">
    <location>
        <begin position="294"/>
        <end position="315"/>
    </location>
</feature>
<keyword evidence="4 6" id="KW-0472">Membrane</keyword>
<dbReference type="EMBL" id="CAXHTA020000016">
    <property type="protein sequence ID" value="CAL5226887.1"/>
    <property type="molecule type" value="Genomic_DNA"/>
</dbReference>
<keyword evidence="9" id="KW-1185">Reference proteome</keyword>
<organism evidence="8 9">
    <name type="scientific">Coccomyxa viridis</name>
    <dbReference type="NCBI Taxonomy" id="1274662"/>
    <lineage>
        <taxon>Eukaryota</taxon>
        <taxon>Viridiplantae</taxon>
        <taxon>Chlorophyta</taxon>
        <taxon>core chlorophytes</taxon>
        <taxon>Trebouxiophyceae</taxon>
        <taxon>Trebouxiophyceae incertae sedis</taxon>
        <taxon>Coccomyxaceae</taxon>
        <taxon>Coccomyxa</taxon>
    </lineage>
</organism>
<proteinExistence type="predicted"/>
<feature type="region of interest" description="Disordered" evidence="5">
    <location>
        <begin position="62"/>
        <end position="99"/>
    </location>
</feature>
<feature type="region of interest" description="Disordered" evidence="5">
    <location>
        <begin position="485"/>
        <end position="510"/>
    </location>
</feature>
<evidence type="ECO:0000256" key="2">
    <source>
        <dbReference type="ARBA" id="ARBA00022692"/>
    </source>
</evidence>